<dbReference type="EMBL" id="QLMG01000079">
    <property type="protein sequence ID" value="RAK08545.1"/>
    <property type="molecule type" value="Genomic_DNA"/>
</dbReference>
<keyword evidence="3" id="KW-1185">Reference proteome</keyword>
<proteinExistence type="predicted"/>
<dbReference type="AlphaFoldDB" id="A0A327XMU2"/>
<name>A0A327XMU2_9RHOB</name>
<evidence type="ECO:0000313" key="3">
    <source>
        <dbReference type="Proteomes" id="UP000249165"/>
    </source>
</evidence>
<gene>
    <name evidence="2" type="ORF">ATI53_107911</name>
</gene>
<comment type="caution">
    <text evidence="2">The sequence shown here is derived from an EMBL/GenBank/DDBJ whole genome shotgun (WGS) entry which is preliminary data.</text>
</comment>
<feature type="region of interest" description="Disordered" evidence="1">
    <location>
        <begin position="89"/>
        <end position="119"/>
    </location>
</feature>
<evidence type="ECO:0000256" key="1">
    <source>
        <dbReference type="SAM" id="MobiDB-lite"/>
    </source>
</evidence>
<accession>A0A327XMU2</accession>
<protein>
    <submittedName>
        <fullName evidence="2">Uncharacterized protein</fullName>
    </submittedName>
</protein>
<reference evidence="2 3" key="1">
    <citation type="submission" date="2018-06" db="EMBL/GenBank/DDBJ databases">
        <title>Genomic Encyclopedia of Archaeal and Bacterial Type Strains, Phase II (KMG-II): from individual species to whole genera.</title>
        <authorList>
            <person name="Goeker M."/>
        </authorList>
    </citation>
    <scope>NUCLEOTIDE SEQUENCE [LARGE SCALE GENOMIC DNA]</scope>
    <source>
        <strain evidence="2 3">DSM 22011</strain>
    </source>
</reference>
<feature type="region of interest" description="Disordered" evidence="1">
    <location>
        <begin position="150"/>
        <end position="189"/>
    </location>
</feature>
<dbReference type="Proteomes" id="UP000249165">
    <property type="component" value="Unassembled WGS sequence"/>
</dbReference>
<feature type="compositionally biased region" description="Basic residues" evidence="1">
    <location>
        <begin position="1"/>
        <end position="13"/>
    </location>
</feature>
<sequence>MRLSRSAKRRMRPAGRPSAPMRKQGSPAADGPRGASPDVTLVVRWGISRATNMIAPLTVTPDGHRPVPRSARCTALDRACDTACAHHGRPVAKSAKKTPPTDGNLHNHEYTSTQGRGDPRALVCRGAAENRGQDAASAHLFASRIRPVHRMVGGDQARHGTKTKPGPTPGSNRPRPYIQPKRRGPYIKQPGITCVFAGPRLT</sequence>
<feature type="region of interest" description="Disordered" evidence="1">
    <location>
        <begin position="1"/>
        <end position="37"/>
    </location>
</feature>
<evidence type="ECO:0000313" key="2">
    <source>
        <dbReference type="EMBL" id="RAK08545.1"/>
    </source>
</evidence>
<organism evidence="2 3">
    <name type="scientific">Salipiger aestuarii</name>
    <dbReference type="NCBI Taxonomy" id="568098"/>
    <lineage>
        <taxon>Bacteria</taxon>
        <taxon>Pseudomonadati</taxon>
        <taxon>Pseudomonadota</taxon>
        <taxon>Alphaproteobacteria</taxon>
        <taxon>Rhodobacterales</taxon>
        <taxon>Roseobacteraceae</taxon>
        <taxon>Salipiger</taxon>
    </lineage>
</organism>